<gene>
    <name evidence="11" type="primary">yidC1</name>
    <name evidence="11" type="ORF">NMW_0674</name>
</gene>
<proteinExistence type="inferred from homology"/>
<evidence type="ECO:0000259" key="10">
    <source>
        <dbReference type="Pfam" id="PF14849"/>
    </source>
</evidence>
<reference evidence="11" key="1">
    <citation type="journal article" date="2008" name="Proc. Natl. Acad. Sci. U.S.A.">
        <title>Whole-genome comparison of disease and carriage strains provides insights into virulence evolution in Neisseria meningitidis.</title>
        <authorList>
            <person name="Schoen C."/>
            <person name="Blom J."/>
            <person name="Claus H."/>
            <person name="Schramm-Glueck A."/>
            <person name="Brandt P."/>
            <person name="Mueller T."/>
            <person name="Goesmann A."/>
            <person name="Joseph B."/>
            <person name="Konietzny S."/>
            <person name="Kurzai O."/>
            <person name="Schmitt C."/>
            <person name="Friedrich T."/>
            <person name="Linke B."/>
            <person name="Vogel U."/>
            <person name="Frosch M."/>
        </authorList>
    </citation>
    <scope>NUCLEOTIDE SEQUENCE</scope>
    <source>
        <strain evidence="11">Alpha275</strain>
    </source>
</reference>
<sequence length="102" mass="11379">MDAQGNNILKGIGFSAPKKQYSLEGDKVEVRLSAPETRGLKIDKVYTFTKGSYLVNVRFDIANGSGQTANLSADYRIGPRPQRTRGSRLLYPLLRRPCCLYP</sequence>
<evidence type="ECO:0000256" key="4">
    <source>
        <dbReference type="ARBA" id="ARBA00022448"/>
    </source>
</evidence>
<keyword evidence="5" id="KW-0472">Membrane</keyword>
<dbReference type="Gene3D" id="2.70.98.90">
    <property type="match status" value="1"/>
</dbReference>
<accession>C6SIA4</accession>
<evidence type="ECO:0000256" key="9">
    <source>
        <dbReference type="ARBA" id="ARBA00033342"/>
    </source>
</evidence>
<dbReference type="InterPro" id="IPR028053">
    <property type="entry name" value="Membr_insert_YidC_N"/>
</dbReference>
<evidence type="ECO:0000256" key="2">
    <source>
        <dbReference type="ARBA" id="ARBA00010527"/>
    </source>
</evidence>
<evidence type="ECO:0000313" key="11">
    <source>
        <dbReference type="EMBL" id="CBA05872.1"/>
    </source>
</evidence>
<evidence type="ECO:0000256" key="3">
    <source>
        <dbReference type="ARBA" id="ARBA00015325"/>
    </source>
</evidence>
<dbReference type="InterPro" id="IPR038221">
    <property type="entry name" value="YidC_periplasmic_sf"/>
</dbReference>
<feature type="domain" description="Membrane insertase YidC N-terminal" evidence="10">
    <location>
        <begin position="12"/>
        <end position="83"/>
    </location>
</feature>
<evidence type="ECO:0000256" key="1">
    <source>
        <dbReference type="ARBA" id="ARBA00004651"/>
    </source>
</evidence>
<name>C6SIA4_NEIME</name>
<organism evidence="11">
    <name type="scientific">Neisseria meningitidis alpha275</name>
    <dbReference type="NCBI Taxonomy" id="295996"/>
    <lineage>
        <taxon>Bacteria</taxon>
        <taxon>Pseudomonadati</taxon>
        <taxon>Pseudomonadota</taxon>
        <taxon>Betaproteobacteria</taxon>
        <taxon>Neisseriales</taxon>
        <taxon>Neisseriaceae</taxon>
        <taxon>Neisseria</taxon>
    </lineage>
</organism>
<comment type="subcellular location">
    <subcellularLocation>
        <location evidence="1">Cell membrane</location>
        <topology evidence="1">Multi-pass membrane protein</topology>
    </subcellularLocation>
</comment>
<evidence type="ECO:0000256" key="8">
    <source>
        <dbReference type="ARBA" id="ARBA00033245"/>
    </source>
</evidence>
<dbReference type="GO" id="GO:0015031">
    <property type="term" value="P:protein transport"/>
    <property type="evidence" value="ECO:0007669"/>
    <property type="project" value="UniProtKB-KW"/>
</dbReference>
<protein>
    <recommendedName>
        <fullName evidence="3">Membrane protein insertase YidC</fullName>
    </recommendedName>
    <alternativeName>
        <fullName evidence="9">Foldase YidC</fullName>
    </alternativeName>
    <alternativeName>
        <fullName evidence="8">Membrane integrase YidC</fullName>
    </alternativeName>
</protein>
<dbReference type="GO" id="GO:0005886">
    <property type="term" value="C:plasma membrane"/>
    <property type="evidence" value="ECO:0007669"/>
    <property type="project" value="UniProtKB-SubCell"/>
</dbReference>
<dbReference type="AlphaFoldDB" id="C6SIA4"/>
<evidence type="ECO:0000256" key="7">
    <source>
        <dbReference type="ARBA" id="ARBA00023186"/>
    </source>
</evidence>
<comment type="similarity">
    <text evidence="2">Belongs to the OXA1/ALB3/YidC family. Type 1 subfamily.</text>
</comment>
<evidence type="ECO:0000256" key="5">
    <source>
        <dbReference type="ARBA" id="ARBA00022475"/>
    </source>
</evidence>
<dbReference type="Pfam" id="PF14849">
    <property type="entry name" value="YidC_periplas"/>
    <property type="match status" value="1"/>
</dbReference>
<dbReference type="EMBL" id="AM889138">
    <property type="protein sequence ID" value="CBA05872.1"/>
    <property type="molecule type" value="Genomic_DNA"/>
</dbReference>
<keyword evidence="6" id="KW-0653">Protein transport</keyword>
<keyword evidence="5" id="KW-1003">Cell membrane</keyword>
<evidence type="ECO:0000256" key="6">
    <source>
        <dbReference type="ARBA" id="ARBA00022927"/>
    </source>
</evidence>
<keyword evidence="4" id="KW-0813">Transport</keyword>
<keyword evidence="7" id="KW-0143">Chaperone</keyword>